<dbReference type="EMBL" id="CAFBQM010000033">
    <property type="protein sequence ID" value="CAB5058797.1"/>
    <property type="molecule type" value="Genomic_DNA"/>
</dbReference>
<dbReference type="EMBL" id="CAEZYA010000002">
    <property type="protein sequence ID" value="CAB4694609.1"/>
    <property type="molecule type" value="Genomic_DNA"/>
</dbReference>
<gene>
    <name evidence="1" type="ORF">UFOPK2627_00106</name>
    <name evidence="2" type="ORF">UFOPK3288_00007</name>
    <name evidence="3" type="ORF">UFOPK4337_00832</name>
</gene>
<evidence type="ECO:0000313" key="1">
    <source>
        <dbReference type="EMBL" id="CAB4694609.1"/>
    </source>
</evidence>
<dbReference type="AlphaFoldDB" id="A0A6J7U210"/>
<proteinExistence type="predicted"/>
<accession>A0A6J7U210</accession>
<reference evidence="3" key="1">
    <citation type="submission" date="2020-05" db="EMBL/GenBank/DDBJ databases">
        <authorList>
            <person name="Chiriac C."/>
            <person name="Salcher M."/>
            <person name="Ghai R."/>
            <person name="Kavagutti S V."/>
        </authorList>
    </citation>
    <scope>NUCLEOTIDE SEQUENCE</scope>
</reference>
<dbReference type="EMBL" id="CAFBLC010000001">
    <property type="protein sequence ID" value="CAB4853800.1"/>
    <property type="molecule type" value="Genomic_DNA"/>
</dbReference>
<name>A0A6J7U210_9ZZZZ</name>
<evidence type="ECO:0000313" key="3">
    <source>
        <dbReference type="EMBL" id="CAB5058797.1"/>
    </source>
</evidence>
<evidence type="ECO:0000313" key="2">
    <source>
        <dbReference type="EMBL" id="CAB4853800.1"/>
    </source>
</evidence>
<organism evidence="3">
    <name type="scientific">freshwater metagenome</name>
    <dbReference type="NCBI Taxonomy" id="449393"/>
    <lineage>
        <taxon>unclassified sequences</taxon>
        <taxon>metagenomes</taxon>
        <taxon>ecological metagenomes</taxon>
    </lineage>
</organism>
<protein>
    <submittedName>
        <fullName evidence="3">Unannotated protein</fullName>
    </submittedName>
</protein>
<dbReference type="PROSITE" id="PS51257">
    <property type="entry name" value="PROKAR_LIPOPROTEIN"/>
    <property type="match status" value="1"/>
</dbReference>
<sequence>MKRSFYLLAVCLVLTGCGVDKESQAQAEAQARINEVQTLKSAACSAWTSGIVNDNNFQSEGSIIITEAAARIFAQLAAKDSTYDYASKAAYTLTAFNGRNLSNIDANLKPLILLAITDMKRACLG</sequence>